<dbReference type="STRING" id="48709.A0A1D2MGD5"/>
<name>A0A1D2MGD5_ORCCI</name>
<dbReference type="EMBL" id="LJIJ01001338">
    <property type="protein sequence ID" value="ODM92066.1"/>
    <property type="molecule type" value="Genomic_DNA"/>
</dbReference>
<dbReference type="OrthoDB" id="206201at2759"/>
<comment type="similarity">
    <text evidence="1 5">Belongs to the peptidase S8 family.</text>
</comment>
<evidence type="ECO:0000259" key="7">
    <source>
        <dbReference type="Pfam" id="PF00082"/>
    </source>
</evidence>
<sequence length="473" mass="52001">MLKKLLIISLIGVALTNAQTPKIQNSLQNTLERNGKANVIIRFKQETQPILVQVNNKRFDSRGNKISFLKTQLEQLARDSQTEVISILLSSKSVIHFESFWINNKIFVKNASQELIQKIAEIPNVTEIREELVAHINRNQERAYPANTKQDEVQWGVGRIEADQAWELVGGNHGEGIVVANIDTGVRRTHEALRDNYRTTYGWYDAFARVPNPLDIDGDGTHSMGIIAGTRNGIGVAPGVQWIACKACEYAYCDEVDLLKCGEWILCPTTWNGQRPDCSMAPNLVSNGWAVDKGNDFYAEVIGAWHAANIIPIFEVGDGPNNCETVQSPGDYSNVITVGSFDPSNTLKSNSGRGPTMDGRIKPDLTAPGHEIISAGYEGDYEYETLYGYSTSTACPHVAGTVALLLARNPDLTFDQIKDLLQDNADREVGSTLVCGGTNYTTWPNNMYGHGRVNARRALASLIGGFTSVAPEI</sequence>
<feature type="chain" id="PRO_5008903980" evidence="6">
    <location>
        <begin position="19"/>
        <end position="473"/>
    </location>
</feature>
<keyword evidence="2" id="KW-0645">Protease</keyword>
<comment type="caution">
    <text evidence="8">The sequence shown here is derived from an EMBL/GenBank/DDBJ whole genome shotgun (WGS) entry which is preliminary data.</text>
</comment>
<evidence type="ECO:0000256" key="2">
    <source>
        <dbReference type="ARBA" id="ARBA00022670"/>
    </source>
</evidence>
<evidence type="ECO:0000256" key="3">
    <source>
        <dbReference type="ARBA" id="ARBA00022801"/>
    </source>
</evidence>
<evidence type="ECO:0000256" key="6">
    <source>
        <dbReference type="SAM" id="SignalP"/>
    </source>
</evidence>
<keyword evidence="9" id="KW-1185">Reference proteome</keyword>
<protein>
    <submittedName>
        <fullName evidence="8">Bacillopeptidase F</fullName>
    </submittedName>
</protein>
<dbReference type="AlphaFoldDB" id="A0A1D2MGD5"/>
<dbReference type="SUPFAM" id="SSF52743">
    <property type="entry name" value="Subtilisin-like"/>
    <property type="match status" value="1"/>
</dbReference>
<organism evidence="8 9">
    <name type="scientific">Orchesella cincta</name>
    <name type="common">Springtail</name>
    <name type="synonym">Podura cincta</name>
    <dbReference type="NCBI Taxonomy" id="48709"/>
    <lineage>
        <taxon>Eukaryota</taxon>
        <taxon>Metazoa</taxon>
        <taxon>Ecdysozoa</taxon>
        <taxon>Arthropoda</taxon>
        <taxon>Hexapoda</taxon>
        <taxon>Collembola</taxon>
        <taxon>Entomobryomorpha</taxon>
        <taxon>Entomobryoidea</taxon>
        <taxon>Orchesellidae</taxon>
        <taxon>Orchesellinae</taxon>
        <taxon>Orchesella</taxon>
    </lineage>
</organism>
<dbReference type="GO" id="GO:0004252">
    <property type="term" value="F:serine-type endopeptidase activity"/>
    <property type="evidence" value="ECO:0007669"/>
    <property type="project" value="InterPro"/>
</dbReference>
<feature type="signal peptide" evidence="6">
    <location>
        <begin position="1"/>
        <end position="18"/>
    </location>
</feature>
<accession>A0A1D2MGD5</accession>
<evidence type="ECO:0000256" key="5">
    <source>
        <dbReference type="PROSITE-ProRule" id="PRU01240"/>
    </source>
</evidence>
<dbReference type="PANTHER" id="PTHR43806">
    <property type="entry name" value="PEPTIDASE S8"/>
    <property type="match status" value="1"/>
</dbReference>
<reference evidence="8 9" key="1">
    <citation type="journal article" date="2016" name="Genome Biol. Evol.">
        <title>Gene Family Evolution Reflects Adaptation to Soil Environmental Stressors in the Genome of the Collembolan Orchesella cincta.</title>
        <authorList>
            <person name="Faddeeva-Vakhrusheva A."/>
            <person name="Derks M.F."/>
            <person name="Anvar S.Y."/>
            <person name="Agamennone V."/>
            <person name="Suring W."/>
            <person name="Smit S."/>
            <person name="van Straalen N.M."/>
            <person name="Roelofs D."/>
        </authorList>
    </citation>
    <scope>NUCLEOTIDE SEQUENCE [LARGE SCALE GENOMIC DNA]</scope>
    <source>
        <tissue evidence="8">Mixed pool</tissue>
    </source>
</reference>
<dbReference type="InterPro" id="IPR015500">
    <property type="entry name" value="Peptidase_S8_subtilisin-rel"/>
</dbReference>
<keyword evidence="4" id="KW-0720">Serine protease</keyword>
<dbReference type="PANTHER" id="PTHR43806:SF67">
    <property type="entry name" value="EGF-LIKE DOMAIN-CONTAINING PROTEIN"/>
    <property type="match status" value="1"/>
</dbReference>
<gene>
    <name evidence="8" type="ORF">Ocin01_14615</name>
</gene>
<evidence type="ECO:0000313" key="8">
    <source>
        <dbReference type="EMBL" id="ODM92066.1"/>
    </source>
</evidence>
<dbReference type="PRINTS" id="PR00723">
    <property type="entry name" value="SUBTILISIN"/>
</dbReference>
<dbReference type="InterPro" id="IPR036852">
    <property type="entry name" value="Peptidase_S8/S53_dom_sf"/>
</dbReference>
<evidence type="ECO:0000256" key="4">
    <source>
        <dbReference type="ARBA" id="ARBA00022825"/>
    </source>
</evidence>
<dbReference type="GO" id="GO:0006508">
    <property type="term" value="P:proteolysis"/>
    <property type="evidence" value="ECO:0007669"/>
    <property type="project" value="UniProtKB-KW"/>
</dbReference>
<dbReference type="Gene3D" id="3.40.50.200">
    <property type="entry name" value="Peptidase S8/S53 domain"/>
    <property type="match status" value="1"/>
</dbReference>
<dbReference type="InterPro" id="IPR000209">
    <property type="entry name" value="Peptidase_S8/S53_dom"/>
</dbReference>
<dbReference type="PROSITE" id="PS51892">
    <property type="entry name" value="SUBTILASE"/>
    <property type="match status" value="1"/>
</dbReference>
<dbReference type="InterPro" id="IPR050131">
    <property type="entry name" value="Peptidase_S8_subtilisin-like"/>
</dbReference>
<evidence type="ECO:0000256" key="1">
    <source>
        <dbReference type="ARBA" id="ARBA00011073"/>
    </source>
</evidence>
<keyword evidence="6" id="KW-0732">Signal</keyword>
<dbReference type="Pfam" id="PF00082">
    <property type="entry name" value="Peptidase_S8"/>
    <property type="match status" value="1"/>
</dbReference>
<dbReference type="OMA" id="WHAANII"/>
<evidence type="ECO:0000313" key="9">
    <source>
        <dbReference type="Proteomes" id="UP000094527"/>
    </source>
</evidence>
<dbReference type="Proteomes" id="UP000094527">
    <property type="component" value="Unassembled WGS sequence"/>
</dbReference>
<proteinExistence type="inferred from homology"/>
<comment type="caution">
    <text evidence="5">Lacks conserved residue(s) required for the propagation of feature annotation.</text>
</comment>
<keyword evidence="3" id="KW-0378">Hydrolase</keyword>
<feature type="domain" description="Peptidase S8/S53" evidence="7">
    <location>
        <begin position="174"/>
        <end position="451"/>
    </location>
</feature>